<feature type="transmembrane region" description="Helical" evidence="5">
    <location>
        <begin position="282"/>
        <end position="301"/>
    </location>
</feature>
<feature type="transmembrane region" description="Helical" evidence="5">
    <location>
        <begin position="249"/>
        <end position="270"/>
    </location>
</feature>
<proteinExistence type="predicted"/>
<feature type="transmembrane region" description="Helical" evidence="5">
    <location>
        <begin position="107"/>
        <end position="128"/>
    </location>
</feature>
<dbReference type="InterPro" id="IPR051788">
    <property type="entry name" value="MFS_Transporter"/>
</dbReference>
<feature type="transmembrane region" description="Helical" evidence="5">
    <location>
        <begin position="174"/>
        <end position="198"/>
    </location>
</feature>
<evidence type="ECO:0000256" key="3">
    <source>
        <dbReference type="ARBA" id="ARBA00022989"/>
    </source>
</evidence>
<accession>A0A1E5XKB3</accession>
<dbReference type="Proteomes" id="UP000095463">
    <property type="component" value="Unassembled WGS sequence"/>
</dbReference>
<reference evidence="7 8" key="1">
    <citation type="journal article" date="2015" name="Genome Announc.">
        <title>Genome Assemblies of Three Soil-Associated Devosia species: D. insulae, D. limi, and D. soli.</title>
        <authorList>
            <person name="Hassan Y.I."/>
            <person name="Lepp D."/>
            <person name="Zhou T."/>
        </authorList>
    </citation>
    <scope>NUCLEOTIDE SEQUENCE [LARGE SCALE GENOMIC DNA]</scope>
    <source>
        <strain evidence="7 8">DS-56</strain>
    </source>
</reference>
<dbReference type="AlphaFoldDB" id="A0A1E5XKB3"/>
<comment type="caution">
    <text evidence="7">The sequence shown here is derived from an EMBL/GenBank/DDBJ whole genome shotgun (WGS) entry which is preliminary data.</text>
</comment>
<dbReference type="PRINTS" id="PR01035">
    <property type="entry name" value="TCRTETA"/>
</dbReference>
<comment type="subcellular location">
    <subcellularLocation>
        <location evidence="1">Membrane</location>
        <topology evidence="1">Multi-pass membrane protein</topology>
    </subcellularLocation>
</comment>
<name>A0A1E5XKB3_9HYPH</name>
<gene>
    <name evidence="7" type="ORF">VW23_027420</name>
</gene>
<dbReference type="InterPro" id="IPR011701">
    <property type="entry name" value="MFS"/>
</dbReference>
<feature type="transmembrane region" description="Helical" evidence="5">
    <location>
        <begin position="149"/>
        <end position="168"/>
    </location>
</feature>
<feature type="transmembrane region" description="Helical" evidence="5">
    <location>
        <begin position="307"/>
        <end position="325"/>
    </location>
</feature>
<feature type="transmembrane region" description="Helical" evidence="5">
    <location>
        <begin position="22"/>
        <end position="42"/>
    </location>
</feature>
<sequence length="389" mass="39364">MSAVTTLAFATDRLPSGRREQLATRVIFLVVGIVMAGFAPLVPLAKLRLGLDEGALGLLLLCLGLGSILAMPITGMLTAKWGCRAVIAVASVIMIGAFPFLAVADSWFSMAVAIAVFGASLGTVDVAMNIQAVMVERDSGRPMMSGFHGLFSLGGIAGAGGMSALLALGGLSPLVAGIIVSVASLLLVGLSLGGLLPYGDNGHEKSPPFVLPKGGVLLLGILCLLTFLAEGSVLDWSAVFLTSARGADIGLAGLGYAAFAVAMTGGRLAGDRIRMALGERRVILFGGLIGAIGFALVLLVPSAHTGLVGYFLVGVGASNLVPVLFSAAGRTRDMSPGLAITAVSTLGYLGLLAGPALIGFVAHLTTLPFAFVLLSAAMLMVAASYKVAK</sequence>
<dbReference type="Gene3D" id="1.20.1250.20">
    <property type="entry name" value="MFS general substrate transporter like domains"/>
    <property type="match status" value="2"/>
</dbReference>
<dbReference type="PANTHER" id="PTHR23514">
    <property type="entry name" value="BYPASS OF STOP CODON PROTEIN 6"/>
    <property type="match status" value="1"/>
</dbReference>
<feature type="transmembrane region" description="Helical" evidence="5">
    <location>
        <begin position="337"/>
        <end position="361"/>
    </location>
</feature>
<evidence type="ECO:0000256" key="2">
    <source>
        <dbReference type="ARBA" id="ARBA00022692"/>
    </source>
</evidence>
<dbReference type="GO" id="GO:0022857">
    <property type="term" value="F:transmembrane transporter activity"/>
    <property type="evidence" value="ECO:0007669"/>
    <property type="project" value="InterPro"/>
</dbReference>
<dbReference type="EMBL" id="LAJE02000341">
    <property type="protein sequence ID" value="OEO29031.1"/>
    <property type="molecule type" value="Genomic_DNA"/>
</dbReference>
<keyword evidence="2 5" id="KW-0812">Transmembrane</keyword>
<keyword evidence="8" id="KW-1185">Reference proteome</keyword>
<protein>
    <submittedName>
        <fullName evidence="7">MFS transporter</fullName>
    </submittedName>
</protein>
<evidence type="ECO:0000256" key="1">
    <source>
        <dbReference type="ARBA" id="ARBA00004141"/>
    </source>
</evidence>
<keyword evidence="4 5" id="KW-0472">Membrane</keyword>
<dbReference type="PROSITE" id="PS50850">
    <property type="entry name" value="MFS"/>
    <property type="match status" value="1"/>
</dbReference>
<feature type="transmembrane region" description="Helical" evidence="5">
    <location>
        <begin position="81"/>
        <end position="101"/>
    </location>
</feature>
<evidence type="ECO:0000259" key="6">
    <source>
        <dbReference type="PROSITE" id="PS50850"/>
    </source>
</evidence>
<evidence type="ECO:0000313" key="8">
    <source>
        <dbReference type="Proteomes" id="UP000095463"/>
    </source>
</evidence>
<evidence type="ECO:0000256" key="4">
    <source>
        <dbReference type="ARBA" id="ARBA00023136"/>
    </source>
</evidence>
<dbReference type="PANTHER" id="PTHR23514:SF13">
    <property type="entry name" value="INNER MEMBRANE PROTEIN YBJJ"/>
    <property type="match status" value="1"/>
</dbReference>
<evidence type="ECO:0000313" key="7">
    <source>
        <dbReference type="EMBL" id="OEO29031.1"/>
    </source>
</evidence>
<dbReference type="InterPro" id="IPR036259">
    <property type="entry name" value="MFS_trans_sf"/>
</dbReference>
<feature type="domain" description="Major facilitator superfamily (MFS) profile" evidence="6">
    <location>
        <begin position="215"/>
        <end position="389"/>
    </location>
</feature>
<dbReference type="InterPro" id="IPR001958">
    <property type="entry name" value="Tet-R_TetA/multi-R_MdtG-like"/>
</dbReference>
<keyword evidence="3 5" id="KW-1133">Transmembrane helix</keyword>
<feature type="transmembrane region" description="Helical" evidence="5">
    <location>
        <begin position="210"/>
        <end position="229"/>
    </location>
</feature>
<dbReference type="InterPro" id="IPR020846">
    <property type="entry name" value="MFS_dom"/>
</dbReference>
<feature type="transmembrane region" description="Helical" evidence="5">
    <location>
        <begin position="367"/>
        <end position="388"/>
    </location>
</feature>
<dbReference type="CDD" id="cd17393">
    <property type="entry name" value="MFS_MosC_like"/>
    <property type="match status" value="1"/>
</dbReference>
<dbReference type="GO" id="GO:0016020">
    <property type="term" value="C:membrane"/>
    <property type="evidence" value="ECO:0007669"/>
    <property type="project" value="UniProtKB-SubCell"/>
</dbReference>
<dbReference type="Pfam" id="PF07690">
    <property type="entry name" value="MFS_1"/>
    <property type="match status" value="1"/>
</dbReference>
<organism evidence="7 8">
    <name type="scientific">Devosia insulae DS-56</name>
    <dbReference type="NCBI Taxonomy" id="1116389"/>
    <lineage>
        <taxon>Bacteria</taxon>
        <taxon>Pseudomonadati</taxon>
        <taxon>Pseudomonadota</taxon>
        <taxon>Alphaproteobacteria</taxon>
        <taxon>Hyphomicrobiales</taxon>
        <taxon>Devosiaceae</taxon>
        <taxon>Devosia</taxon>
    </lineage>
</organism>
<feature type="transmembrane region" description="Helical" evidence="5">
    <location>
        <begin position="54"/>
        <end position="74"/>
    </location>
</feature>
<dbReference type="SUPFAM" id="SSF103473">
    <property type="entry name" value="MFS general substrate transporter"/>
    <property type="match status" value="1"/>
</dbReference>
<evidence type="ECO:0000256" key="5">
    <source>
        <dbReference type="SAM" id="Phobius"/>
    </source>
</evidence>